<protein>
    <submittedName>
        <fullName evidence="1">OsmC family peroxiredoxin</fullName>
    </submittedName>
</protein>
<evidence type="ECO:0000313" key="3">
    <source>
        <dbReference type="EMBL" id="PTF15309.1"/>
    </source>
</evidence>
<sequence>MIKHDFKVQTNWQGGRDEIGTVNGDVLSEQISIPASLGGNGTGTNPDEILVSAASSCYIISLAATLERAKFTNVTLTVDSVGTAIFENGKFRMDKITHYPSISVPDNEKENLEKRLPKLIEIADNNCMISNSIRNNVAIDITPTIL</sequence>
<evidence type="ECO:0000313" key="5">
    <source>
        <dbReference type="Proteomes" id="UP000242547"/>
    </source>
</evidence>
<gene>
    <name evidence="1" type="ORF">BUY44_10000</name>
    <name evidence="3" type="ORF">BUY47_00620</name>
    <name evidence="2" type="ORF">BUY48_08475</name>
</gene>
<dbReference type="EMBL" id="PYZI01000001">
    <property type="protein sequence ID" value="PTF15309.1"/>
    <property type="molecule type" value="Genomic_DNA"/>
</dbReference>
<name>A0A2K4DIY2_9STAP</name>
<dbReference type="Proteomes" id="UP000242088">
    <property type="component" value="Unassembled WGS sequence"/>
</dbReference>
<evidence type="ECO:0000313" key="2">
    <source>
        <dbReference type="EMBL" id="PTF13571.1"/>
    </source>
</evidence>
<reference evidence="1" key="2">
    <citation type="submission" date="2018-03" db="EMBL/GenBank/DDBJ databases">
        <authorList>
            <person name="Keele B.F."/>
        </authorList>
    </citation>
    <scope>NUCLEOTIDE SEQUENCE</scope>
    <source>
        <strain evidence="2">SNUC 4143</strain>
        <strain evidence="1">SNUC 761</strain>
    </source>
</reference>
<dbReference type="Proteomes" id="UP000242547">
    <property type="component" value="Unassembled WGS sequence"/>
</dbReference>
<dbReference type="Pfam" id="PF02566">
    <property type="entry name" value="OsmC"/>
    <property type="match status" value="1"/>
</dbReference>
<dbReference type="PANTHER" id="PTHR42830">
    <property type="entry name" value="OSMOTICALLY INDUCIBLE FAMILY PROTEIN"/>
    <property type="match status" value="1"/>
</dbReference>
<dbReference type="Proteomes" id="UP000243350">
    <property type="component" value="Unassembled WGS sequence"/>
</dbReference>
<comment type="caution">
    <text evidence="1">The sequence shown here is derived from an EMBL/GenBank/DDBJ whole genome shotgun (WGS) entry which is preliminary data.</text>
</comment>
<dbReference type="InterPro" id="IPR052707">
    <property type="entry name" value="OsmC_Ohr_Peroxiredoxin"/>
</dbReference>
<reference evidence="3" key="3">
    <citation type="submission" date="2018-03" db="EMBL/GenBank/DDBJ databases">
        <authorList>
            <person name="Naushad S."/>
        </authorList>
    </citation>
    <scope>NUCLEOTIDE SEQUENCE</scope>
    <source>
        <strain evidence="3">SNUC 1409</strain>
    </source>
</reference>
<organism evidence="1 5">
    <name type="scientific">Staphylococcus devriesei</name>
    <dbReference type="NCBI Taxonomy" id="586733"/>
    <lineage>
        <taxon>Bacteria</taxon>
        <taxon>Bacillati</taxon>
        <taxon>Bacillota</taxon>
        <taxon>Bacilli</taxon>
        <taxon>Bacillales</taxon>
        <taxon>Staphylococcaceae</taxon>
        <taxon>Staphylococcus</taxon>
    </lineage>
</organism>
<dbReference type="GeneID" id="48887741"/>
<dbReference type="SUPFAM" id="SSF82784">
    <property type="entry name" value="OsmC-like"/>
    <property type="match status" value="1"/>
</dbReference>
<keyword evidence="4" id="KW-1185">Reference proteome</keyword>
<dbReference type="EMBL" id="PYZH01000053">
    <property type="protein sequence ID" value="PTF13571.1"/>
    <property type="molecule type" value="Genomic_DNA"/>
</dbReference>
<dbReference type="InterPro" id="IPR036102">
    <property type="entry name" value="OsmC/Ohrsf"/>
</dbReference>
<dbReference type="Gene3D" id="3.30.300.20">
    <property type="match status" value="1"/>
</dbReference>
<dbReference type="RefSeq" id="WP_103167202.1">
    <property type="nucleotide sequence ID" value="NZ_CP130489.1"/>
</dbReference>
<dbReference type="NCBIfam" id="TIGR03563">
    <property type="entry name" value="perox_SACOL1771"/>
    <property type="match status" value="1"/>
</dbReference>
<dbReference type="EMBL" id="PYZL01000085">
    <property type="protein sequence ID" value="PTE71200.1"/>
    <property type="molecule type" value="Genomic_DNA"/>
</dbReference>
<accession>A0A2K4DIY2</accession>
<proteinExistence type="predicted"/>
<dbReference type="InterPro" id="IPR015946">
    <property type="entry name" value="KH_dom-like_a/b"/>
</dbReference>
<dbReference type="PANTHER" id="PTHR42830:SF2">
    <property type="entry name" value="OSMC_OHR FAMILY PROTEIN"/>
    <property type="match status" value="1"/>
</dbReference>
<evidence type="ECO:0000313" key="4">
    <source>
        <dbReference type="Proteomes" id="UP000242088"/>
    </source>
</evidence>
<evidence type="ECO:0000313" key="6">
    <source>
        <dbReference type="Proteomes" id="UP000243350"/>
    </source>
</evidence>
<evidence type="ECO:0000313" key="1">
    <source>
        <dbReference type="EMBL" id="PTE71200.1"/>
    </source>
</evidence>
<dbReference type="AlphaFoldDB" id="A0A2K4DIY2"/>
<reference evidence="4 5" key="1">
    <citation type="journal article" date="2016" name="Front. Microbiol.">
        <title>Comprehensive Phylogenetic Analysis of Bovine Non-aureus Staphylococci Species Based on Whole-Genome Sequencing.</title>
        <authorList>
            <person name="Naushad S."/>
            <person name="Barkema H.W."/>
            <person name="Luby C."/>
            <person name="Condas L.A."/>
            <person name="Nobrega D.B."/>
            <person name="Carson D.A."/>
            <person name="De Buck J."/>
        </authorList>
    </citation>
    <scope>NUCLEOTIDE SEQUENCE [LARGE SCALE GENOMIC DNA]</scope>
    <source>
        <strain evidence="3 4">SNUC 1409</strain>
        <strain evidence="2 6">SNUC 4143</strain>
        <strain evidence="1 5">SNUC 761</strain>
    </source>
</reference>
<dbReference type="InterPro" id="IPR019905">
    <property type="entry name" value="OsmC-like_firmicutes"/>
</dbReference>
<dbReference type="InterPro" id="IPR003718">
    <property type="entry name" value="OsmC/Ohr_fam"/>
</dbReference>